<accession>A0ABU1V8B8</accession>
<evidence type="ECO:0000313" key="2">
    <source>
        <dbReference type="Proteomes" id="UP001265550"/>
    </source>
</evidence>
<protein>
    <submittedName>
        <fullName evidence="1">Uncharacterized protein</fullName>
    </submittedName>
</protein>
<organism evidence="1 2">
    <name type="scientific">Hydrogenophaga laconesensis</name>
    <dbReference type="NCBI Taxonomy" id="1805971"/>
    <lineage>
        <taxon>Bacteria</taxon>
        <taxon>Pseudomonadati</taxon>
        <taxon>Pseudomonadota</taxon>
        <taxon>Betaproteobacteria</taxon>
        <taxon>Burkholderiales</taxon>
        <taxon>Comamonadaceae</taxon>
        <taxon>Hydrogenophaga</taxon>
    </lineage>
</organism>
<name>A0ABU1V8B8_9BURK</name>
<dbReference type="EMBL" id="JAVDWE010000003">
    <property type="protein sequence ID" value="MDR7093709.1"/>
    <property type="molecule type" value="Genomic_DNA"/>
</dbReference>
<reference evidence="1 2" key="1">
    <citation type="submission" date="2023-07" db="EMBL/GenBank/DDBJ databases">
        <title>Sorghum-associated microbial communities from plants grown in Nebraska, USA.</title>
        <authorList>
            <person name="Schachtman D."/>
        </authorList>
    </citation>
    <scope>NUCLEOTIDE SEQUENCE [LARGE SCALE GENOMIC DNA]</scope>
    <source>
        <strain evidence="1 2">BE240</strain>
    </source>
</reference>
<comment type="caution">
    <text evidence="1">The sequence shown here is derived from an EMBL/GenBank/DDBJ whole genome shotgun (WGS) entry which is preliminary data.</text>
</comment>
<sequence>MSQNDPVLTRRHHQRLREIYRSAGWPCHDMLEVELLAAGLLERRVSPEGFESLRVTDAGIHCLAEVFSRNKAARTPHEALVERVALAMAQAGRITWRGLMLRVALPRALLAGNAAVEAPPRLQLQAFESGTATVAPEHGWCMACPDVFSVRHTTVEAYLEPVVHEIKVSRADLLGDLKKPAKRAAYLGLAGACWYVLGQDARGRPIAAPDEVPPECGVMQLEGERLVVAREAPRRAVERLPFHVWMSLARSGPAVRLEDEAQSLL</sequence>
<keyword evidence="2" id="KW-1185">Reference proteome</keyword>
<evidence type="ECO:0000313" key="1">
    <source>
        <dbReference type="EMBL" id="MDR7093709.1"/>
    </source>
</evidence>
<proteinExistence type="predicted"/>
<dbReference type="RefSeq" id="WP_204732416.1">
    <property type="nucleotide sequence ID" value="NZ_JAVDWE010000003.1"/>
</dbReference>
<gene>
    <name evidence="1" type="ORF">J2X09_001441</name>
</gene>
<dbReference type="Proteomes" id="UP001265550">
    <property type="component" value="Unassembled WGS sequence"/>
</dbReference>